<dbReference type="PROSITE" id="PS50181">
    <property type="entry name" value="FBOX"/>
    <property type="match status" value="1"/>
</dbReference>
<dbReference type="Gene3D" id="2.60.40.10">
    <property type="entry name" value="Immunoglobulins"/>
    <property type="match status" value="11"/>
</dbReference>
<dbReference type="FunFam" id="2.60.40.10:FF:000032">
    <property type="entry name" value="palladin isoform X1"/>
    <property type="match status" value="2"/>
</dbReference>
<dbReference type="SUPFAM" id="SSF50978">
    <property type="entry name" value="WD40 repeat-like"/>
    <property type="match status" value="1"/>
</dbReference>
<dbReference type="Pfam" id="PF00400">
    <property type="entry name" value="WD40"/>
    <property type="match status" value="5"/>
</dbReference>
<keyword evidence="3" id="KW-0677">Repeat</keyword>
<feature type="domain" description="Ig-like" evidence="9">
    <location>
        <begin position="584"/>
        <end position="676"/>
    </location>
</feature>
<dbReference type="PANTHER" id="PTHR47633">
    <property type="entry name" value="IMMUNOGLOBULIN"/>
    <property type="match status" value="1"/>
</dbReference>
<evidence type="ECO:0000256" key="4">
    <source>
        <dbReference type="ARBA" id="ARBA00023157"/>
    </source>
</evidence>
<proteinExistence type="inferred from homology"/>
<dbReference type="InterPro" id="IPR015943">
    <property type="entry name" value="WD40/YVTN_repeat-like_dom_sf"/>
</dbReference>
<dbReference type="PROSITE" id="PS00678">
    <property type="entry name" value="WD_REPEATS_1"/>
    <property type="match status" value="4"/>
</dbReference>
<accession>A0AAF3EY87</accession>
<feature type="domain" description="F-box" evidence="8">
    <location>
        <begin position="23"/>
        <end position="69"/>
    </location>
</feature>
<dbReference type="PROSITE" id="PS50835">
    <property type="entry name" value="IG_LIKE"/>
    <property type="match status" value="11"/>
</dbReference>
<feature type="compositionally biased region" description="Basic and acidic residues" evidence="7">
    <location>
        <begin position="950"/>
        <end position="967"/>
    </location>
</feature>
<feature type="compositionally biased region" description="Low complexity" evidence="7">
    <location>
        <begin position="886"/>
        <end position="895"/>
    </location>
</feature>
<dbReference type="FunFam" id="2.60.40.10:FF:002429">
    <property type="entry name" value="KETtiN (Drosophila actin-binding) homolog"/>
    <property type="match status" value="1"/>
</dbReference>
<evidence type="ECO:0000256" key="7">
    <source>
        <dbReference type="SAM" id="MobiDB-lite"/>
    </source>
</evidence>
<feature type="domain" description="Ig-like" evidence="9">
    <location>
        <begin position="2153"/>
        <end position="2243"/>
    </location>
</feature>
<evidence type="ECO:0000313" key="11">
    <source>
        <dbReference type="WBParaSite" id="MBELARI_LOCUS1916"/>
    </source>
</evidence>
<evidence type="ECO:0000259" key="8">
    <source>
        <dbReference type="PROSITE" id="PS50181"/>
    </source>
</evidence>
<organism evidence="10 11">
    <name type="scientific">Mesorhabditis belari</name>
    <dbReference type="NCBI Taxonomy" id="2138241"/>
    <lineage>
        <taxon>Eukaryota</taxon>
        <taxon>Metazoa</taxon>
        <taxon>Ecdysozoa</taxon>
        <taxon>Nematoda</taxon>
        <taxon>Chromadorea</taxon>
        <taxon>Rhabditida</taxon>
        <taxon>Rhabditina</taxon>
        <taxon>Rhabditomorpha</taxon>
        <taxon>Rhabditoidea</taxon>
        <taxon>Rhabditidae</taxon>
        <taxon>Mesorhabditinae</taxon>
        <taxon>Mesorhabditis</taxon>
    </lineage>
</organism>
<dbReference type="FunFam" id="2.60.40.10:FF:000080">
    <property type="entry name" value="Myosin light chain kinase, smooth muscle"/>
    <property type="match status" value="1"/>
</dbReference>
<reference evidence="11" key="1">
    <citation type="submission" date="2024-02" db="UniProtKB">
        <authorList>
            <consortium name="WormBaseParasite"/>
        </authorList>
    </citation>
    <scope>IDENTIFICATION</scope>
</reference>
<feature type="repeat" description="WD" evidence="6">
    <location>
        <begin position="319"/>
        <end position="360"/>
    </location>
</feature>
<dbReference type="PRINTS" id="PR00320">
    <property type="entry name" value="GPROTEINBRPT"/>
</dbReference>
<feature type="domain" description="Ig-like" evidence="9">
    <location>
        <begin position="1266"/>
        <end position="1357"/>
    </location>
</feature>
<feature type="region of interest" description="Disordered" evidence="7">
    <location>
        <begin position="1087"/>
        <end position="1112"/>
    </location>
</feature>
<feature type="region of interest" description="Disordered" evidence="7">
    <location>
        <begin position="985"/>
        <end position="1015"/>
    </location>
</feature>
<feature type="compositionally biased region" description="Polar residues" evidence="7">
    <location>
        <begin position="1087"/>
        <end position="1105"/>
    </location>
</feature>
<dbReference type="GO" id="GO:0004672">
    <property type="term" value="F:protein kinase activity"/>
    <property type="evidence" value="ECO:0007669"/>
    <property type="project" value="TreeGrafter"/>
</dbReference>
<dbReference type="Proteomes" id="UP000887575">
    <property type="component" value="Unassembled WGS sequence"/>
</dbReference>
<dbReference type="SUPFAM" id="SSF48726">
    <property type="entry name" value="Immunoglobulin"/>
    <property type="match status" value="11"/>
</dbReference>
<dbReference type="InterPro" id="IPR001810">
    <property type="entry name" value="F-box_dom"/>
</dbReference>
<dbReference type="CDD" id="cd00200">
    <property type="entry name" value="WD40"/>
    <property type="match status" value="1"/>
</dbReference>
<dbReference type="Pfam" id="PF12937">
    <property type="entry name" value="F-box-like"/>
    <property type="match status" value="1"/>
</dbReference>
<protein>
    <recommendedName>
        <fullName evidence="12">F-box/WD repeat-containing protein 7</fullName>
    </recommendedName>
</protein>
<feature type="repeat" description="WD" evidence="6">
    <location>
        <begin position="279"/>
        <end position="318"/>
    </location>
</feature>
<dbReference type="PANTHER" id="PTHR47633:SF4">
    <property type="entry name" value="MYOPALLADIN ISOFORM X1"/>
    <property type="match status" value="1"/>
</dbReference>
<dbReference type="InterPro" id="IPR003598">
    <property type="entry name" value="Ig_sub2"/>
</dbReference>
<dbReference type="InterPro" id="IPR001680">
    <property type="entry name" value="WD40_rpt"/>
</dbReference>
<dbReference type="InterPro" id="IPR020472">
    <property type="entry name" value="WD40_PAC1"/>
</dbReference>
<dbReference type="Gene3D" id="1.20.1280.50">
    <property type="match status" value="1"/>
</dbReference>
<feature type="compositionally biased region" description="Low complexity" evidence="7">
    <location>
        <begin position="901"/>
        <end position="914"/>
    </location>
</feature>
<evidence type="ECO:0000256" key="1">
    <source>
        <dbReference type="ARBA" id="ARBA00006692"/>
    </source>
</evidence>
<evidence type="ECO:0000256" key="5">
    <source>
        <dbReference type="ARBA" id="ARBA00023319"/>
    </source>
</evidence>
<feature type="region of interest" description="Disordered" evidence="7">
    <location>
        <begin position="857"/>
        <end position="967"/>
    </location>
</feature>
<comment type="similarity">
    <text evidence="1">Belongs to the protein kinase superfamily. CAMK Ser/Thr protein kinase family.</text>
</comment>
<dbReference type="CDD" id="cd00096">
    <property type="entry name" value="Ig"/>
    <property type="match status" value="1"/>
</dbReference>
<feature type="domain" description="Ig-like" evidence="9">
    <location>
        <begin position="470"/>
        <end position="557"/>
    </location>
</feature>
<dbReference type="SMART" id="SM00409">
    <property type="entry name" value="IG"/>
    <property type="match status" value="11"/>
</dbReference>
<feature type="domain" description="Ig-like" evidence="9">
    <location>
        <begin position="1623"/>
        <end position="1716"/>
    </location>
</feature>
<feature type="domain" description="Ig-like" evidence="9">
    <location>
        <begin position="1367"/>
        <end position="1454"/>
    </location>
</feature>
<feature type="domain" description="Ig-like" evidence="9">
    <location>
        <begin position="760"/>
        <end position="849"/>
    </location>
</feature>
<evidence type="ECO:0008006" key="12">
    <source>
        <dbReference type="Google" id="ProtNLM"/>
    </source>
</evidence>
<dbReference type="Gene3D" id="2.130.10.10">
    <property type="entry name" value="YVTN repeat-like/Quinoprotein amine dehydrogenase"/>
    <property type="match status" value="1"/>
</dbReference>
<evidence type="ECO:0000256" key="3">
    <source>
        <dbReference type="ARBA" id="ARBA00022737"/>
    </source>
</evidence>
<keyword evidence="10" id="KW-1185">Reference proteome</keyword>
<dbReference type="SUPFAM" id="SSF81383">
    <property type="entry name" value="F-box domain"/>
    <property type="match status" value="1"/>
</dbReference>
<feature type="repeat" description="WD" evidence="6">
    <location>
        <begin position="239"/>
        <end position="278"/>
    </location>
</feature>
<dbReference type="FunFam" id="2.60.40.10:FF:000962">
    <property type="entry name" value="titin isoform X1"/>
    <property type="match status" value="3"/>
</dbReference>
<dbReference type="SMART" id="SM00408">
    <property type="entry name" value="IGc2"/>
    <property type="match status" value="9"/>
</dbReference>
<feature type="domain" description="Ig-like" evidence="9">
    <location>
        <begin position="1719"/>
        <end position="1840"/>
    </location>
</feature>
<dbReference type="InterPro" id="IPR036179">
    <property type="entry name" value="Ig-like_dom_sf"/>
</dbReference>
<dbReference type="PROSITE" id="PS50294">
    <property type="entry name" value="WD_REPEATS_REGION"/>
    <property type="match status" value="5"/>
</dbReference>
<feature type="compositionally biased region" description="Low complexity" evidence="7">
    <location>
        <begin position="938"/>
        <end position="949"/>
    </location>
</feature>
<feature type="compositionally biased region" description="Basic and acidic residues" evidence="7">
    <location>
        <begin position="915"/>
        <end position="937"/>
    </location>
</feature>
<keyword evidence="4" id="KW-1015">Disulfide bond</keyword>
<feature type="domain" description="Ig-like" evidence="9">
    <location>
        <begin position="2021"/>
        <end position="2111"/>
    </location>
</feature>
<dbReference type="Pfam" id="PF07679">
    <property type="entry name" value="I-set"/>
    <property type="match status" value="11"/>
</dbReference>
<keyword evidence="2 6" id="KW-0853">WD repeat</keyword>
<dbReference type="InterPro" id="IPR013098">
    <property type="entry name" value="Ig_I-set"/>
</dbReference>
<dbReference type="InterPro" id="IPR036322">
    <property type="entry name" value="WD40_repeat_dom_sf"/>
</dbReference>
<feature type="repeat" description="WD" evidence="6">
    <location>
        <begin position="405"/>
        <end position="445"/>
    </location>
</feature>
<evidence type="ECO:0000256" key="6">
    <source>
        <dbReference type="PROSITE-ProRule" id="PRU00221"/>
    </source>
</evidence>
<evidence type="ECO:0000259" key="9">
    <source>
        <dbReference type="PROSITE" id="PS50835"/>
    </source>
</evidence>
<dbReference type="SMART" id="SM00256">
    <property type="entry name" value="FBOX"/>
    <property type="match status" value="1"/>
</dbReference>
<feature type="repeat" description="WD" evidence="6">
    <location>
        <begin position="197"/>
        <end position="228"/>
    </location>
</feature>
<feature type="domain" description="Ig-like" evidence="9">
    <location>
        <begin position="1494"/>
        <end position="1584"/>
    </location>
</feature>
<sequence length="2265" mass="254164">MSDKPESSKTQLEEDIIEPLFQKDFLSQLPEELAYRIIAYLTPLDLTLCAGVSRAWQRICEDDRTWRQKCLEKGYVKFDAPSFRFLRGWATNRAYEEAGITIFRHMDLQEAHQNRREREIAYGQCYGRSSWKSLYLRKQRIISNWRSRAIQASTIQKAREDNAVDHLQVQSGRIVTGSNGSTLRIWNVDDAQPAFTLTGHMGAVYTSQVSDDGKYIVSGSTDRTVRVWCGQTGVQRHVLQGHTSIVYGISLHGTTLVSGSSDQTLRVWDIADGKCLHILAGHLETVSCVRFDGKRVVSGSFDCTVKVWNVETGECLHTLTGHTNPVLSLLFEPERDLVVSGSQDGTMRVWDVRRGTCIAILISHERPYYGMQLRGNSLVACYTGSDVGVWDIREGGSCIHRLQDANGHTFNITSLQWLDSGLLVSSSYDGWVKLWDVDKGIFVRDLLNQKASMPFHRPLGEREAKQQTAPTFIRPLSDKRAVVGERVVLECQLEGHPDPLVKWLKDGHNVSTCPDYLIEEDGSKHRLIIENVQGADSGRFTAQALNTGGSKQSTCILIVAPAPTPVPGAKPINSPAPPQTPVGPSAPIFLKELRHQPLKPGIAVVFEARVAGQPQPTIEWLKDERPLQNYRAKVEHDVKSGIISLTIPQMFTDDVGEYTLRATNQHGVAQTSAHLLPKDQYDRWFTDEQSKLTRDRKQNMLAQSGVRPASAAMRQMSKYGHQAYSDTESYGDVTWGISESETEPELAALEPRAPAPGTRPLLRTPLRGLRLTEGTDAILQANIVGNPKPKIAWYKNGQALIITGTRMQVNYKGTMAVLKISMVVPEDTGDYTILAENRFGKVDSSARIEVYPLSIPDERPLLTPNTQPTTPIPQATSGGASLPVTQRQQQSLERPQQLHEAQPTQQQLTAAAVAYERERQIREQHARRQQQEAEAQQREQQQQQQQQRRQQQETEARRRLQLEEEERRRREQELRQADELRRHQLVEQQRAQEEERRRQRAETERVREEEKQRQRLEYERAIETQRRRQQEQQRREIQLLEERRRQEEDELRRRQEAYTYSQFVPYSPTGGSSWGGAQPNLQFGAQQVQYSQPSPPNLHQQHQKSPQPPVYLVQPGTLWQQGAYAEPIHSGAQPQQPLHYQEPVQRVSGGQSAYEDHIVSRRHQGHPAQRQLRLPDYSPQLGSVEQEWYTREHQKPHYQQQILPNQHQQHHYDMATKQQQQKNPTTHTMVARVKAQNGSMKEQAATVIEGYSAPSPGQIIGRSAKPPVFLVHPQSVAAKIGDQVVFSAKASGDPLPQMEWLMGDGSVVPQTGQIRAESFADGSGRLCIDKVEAEQAGTFLCVVRNAGGSMQSRFQLQVLQTRSPDAPRFTGTFQSTTINEGDTIKLYCKAHGDSLKFEWSKDGDAITSGGHYKVSNSANETTLIVEQATLEEGGWYTCVASNQFGSTPLKGRIVVQSRRKLAPHQRELITLRKVEHKRARTPVNQLEIASSTPPQFQGSLQPLSLVEGQSARLEVNYTPAEDPNLKIAWIKDGRALLASSRVATLSEFGVAVLEINPINVFDQGEYTIVAVNTAGEARLSTTLQVLGHAQVAPSPRTVGQEMGGQMYGSMTASMIGGGAGGVPEVPNFHSDLRSHEVFEGHPIHLECKITPINDPNLYVQWFLNGQPLPETARHRTSSAYGFVCLDIADAQSGDAGFYTVVASNDLGSADQSCDILIHPKSTLLQYQANLDVDDVRELTHRGGNDGEAPKFIRSPINYHCEQELGRSYFEATITPVNDPSLRVSWLKNGQAMPNANRIQTGVHFGHVSLTIHPTYPEDAGVYTCVLHNVMGTAQANAELTTYQTEVLKLESQHGESLPIIGYLDSHQIHIGPMPVVRPEEEHSLETPRFARTLQDKIEVTENEPVHFEARIQPASDVKMRVEWFHNGHPLAAAHRFRPMFDFGYAALDILYAYPEDSGTYTLVARNELGECQCNLELSVLSEKSLYLDPHHPEGLARIEQLEHSRIGQLEEDEERGCSGAPQFLGDLQNMQINEHDDIHLDVRVTPVNDPTMVIEWFVNGHPLLTGSRVKAMYEFGFVALDVKGAIAEDSGTYTLVARNALGEAKRECTVIVLPLGTILDNTQHEESLGKINYLENLNKYARGEIEEVAPEGPPVFILQLPQDLGEVEESEPLHLECQVRPYNDNSLKITWMRDGRPIPHGHRFRTFYDFGYVSLDILGVYAQDSGEYSCVAENSLGQATTATRFICRGHFFIIFNIENDQSGDQ</sequence>
<dbReference type="InterPro" id="IPR019775">
    <property type="entry name" value="WD40_repeat_CS"/>
</dbReference>
<feature type="domain" description="Ig-like" evidence="9">
    <location>
        <begin position="1887"/>
        <end position="1978"/>
    </location>
</feature>
<dbReference type="WBParaSite" id="MBELARI_LOCUS1916">
    <property type="protein sequence ID" value="MBELARI_LOCUS1916"/>
    <property type="gene ID" value="MBELARI_LOCUS1916"/>
</dbReference>
<name>A0AAF3EY87_9BILA</name>
<dbReference type="InterPro" id="IPR013783">
    <property type="entry name" value="Ig-like_fold"/>
</dbReference>
<dbReference type="FunFam" id="2.60.40.10:FF:001850">
    <property type="entry name" value="KETtiN (Drosophila actin-binding) homolog"/>
    <property type="match status" value="1"/>
</dbReference>
<dbReference type="InterPro" id="IPR003599">
    <property type="entry name" value="Ig_sub"/>
</dbReference>
<keyword evidence="5" id="KW-0393">Immunoglobulin domain</keyword>
<dbReference type="FunFam" id="2.60.40.10:FF:000612">
    <property type="entry name" value="palladin isoform X1"/>
    <property type="match status" value="1"/>
</dbReference>
<feature type="compositionally biased region" description="Low complexity" evidence="7">
    <location>
        <begin position="861"/>
        <end position="876"/>
    </location>
</feature>
<evidence type="ECO:0000256" key="2">
    <source>
        <dbReference type="ARBA" id="ARBA00022574"/>
    </source>
</evidence>
<dbReference type="InterPro" id="IPR007110">
    <property type="entry name" value="Ig-like_dom"/>
</dbReference>
<dbReference type="PROSITE" id="PS50082">
    <property type="entry name" value="WD_REPEATS_2"/>
    <property type="match status" value="5"/>
</dbReference>
<evidence type="ECO:0000313" key="10">
    <source>
        <dbReference type="Proteomes" id="UP000887575"/>
    </source>
</evidence>
<dbReference type="InterPro" id="IPR036047">
    <property type="entry name" value="F-box-like_dom_sf"/>
</dbReference>
<dbReference type="FunFam" id="2.60.40.10:FF:000119">
    <property type="entry name" value="Sallimus, isoform P"/>
    <property type="match status" value="1"/>
</dbReference>
<dbReference type="SMART" id="SM00320">
    <property type="entry name" value="WD40"/>
    <property type="match status" value="7"/>
</dbReference>